<dbReference type="AlphaFoldDB" id="A0A7G9Z9B7"/>
<dbReference type="EMBL" id="MT631670">
    <property type="protein sequence ID" value="QNO56851.1"/>
    <property type="molecule type" value="Genomic_DNA"/>
</dbReference>
<reference evidence="1" key="1">
    <citation type="submission" date="2020-06" db="EMBL/GenBank/DDBJ databases">
        <title>Unique genomic features of the anaerobic methanotrophic archaea.</title>
        <authorList>
            <person name="Chadwick G.L."/>
            <person name="Skennerton C.T."/>
            <person name="Laso-Perez R."/>
            <person name="Leu A.O."/>
            <person name="Speth D.R."/>
            <person name="Yu H."/>
            <person name="Morgan-Lang C."/>
            <person name="Hatzenpichler R."/>
            <person name="Goudeau D."/>
            <person name="Malmstrom R."/>
            <person name="Brazelton W.J."/>
            <person name="Woyke T."/>
            <person name="Hallam S.J."/>
            <person name="Tyson G.W."/>
            <person name="Wegener G."/>
            <person name="Boetius A."/>
            <person name="Orphan V."/>
        </authorList>
    </citation>
    <scope>NUCLEOTIDE SEQUENCE</scope>
</reference>
<evidence type="ECO:0000313" key="1">
    <source>
        <dbReference type="EMBL" id="QNO56851.1"/>
    </source>
</evidence>
<protein>
    <submittedName>
        <fullName evidence="1">Uncharacterized protein</fullName>
    </submittedName>
</protein>
<gene>
    <name evidence="1" type="ORF">IPLBMFHP_00037</name>
</gene>
<organism evidence="1">
    <name type="scientific">Candidatus Methanophaga sp. ANME-1 ERB7</name>
    <dbReference type="NCBI Taxonomy" id="2759913"/>
    <lineage>
        <taxon>Archaea</taxon>
        <taxon>Methanobacteriati</taxon>
        <taxon>Methanobacteriota</taxon>
        <taxon>Stenosarchaea group</taxon>
        <taxon>Methanomicrobia</taxon>
        <taxon>Candidatus Methanophagales</taxon>
        <taxon>Candidatus Methanophagaceae</taxon>
        <taxon>Candidatus Methanophaga</taxon>
    </lineage>
</organism>
<proteinExistence type="predicted"/>
<sequence>MPYSFPHFGILNNGYLSLRVNRKFYKPPTIVIYLLFMKKNYRRGHCYYSIVAGYIENGKVKRRIPPYLSRLDSITTEKALDRGGRQRHSRGKAPDDRRMSRFTCRLQCQKLWGGRLPYCIAEKVNPSNIIQVIANVL</sequence>
<accession>A0A7G9Z9B7</accession>
<name>A0A7G9Z9B7_9EURY</name>